<gene>
    <name evidence="2" type="ORF">CLVI_29760</name>
</gene>
<keyword evidence="3" id="KW-1185">Reference proteome</keyword>
<organism evidence="2 3">
    <name type="scientific">Clostridium vincentii</name>
    <dbReference type="NCBI Taxonomy" id="52704"/>
    <lineage>
        <taxon>Bacteria</taxon>
        <taxon>Bacillati</taxon>
        <taxon>Bacillota</taxon>
        <taxon>Clostridia</taxon>
        <taxon>Eubacteriales</taxon>
        <taxon>Clostridiaceae</taxon>
        <taxon>Clostridium</taxon>
    </lineage>
</organism>
<evidence type="ECO:0000313" key="3">
    <source>
        <dbReference type="Proteomes" id="UP000239471"/>
    </source>
</evidence>
<feature type="domain" description="Phage replisome organiser N-terminal" evidence="1">
    <location>
        <begin position="7"/>
        <end position="121"/>
    </location>
</feature>
<evidence type="ECO:0000313" key="2">
    <source>
        <dbReference type="EMBL" id="PRR80748.1"/>
    </source>
</evidence>
<dbReference type="AlphaFoldDB" id="A0A2T0BA32"/>
<dbReference type="OrthoDB" id="3199595at2"/>
<accession>A0A2T0BA32</accession>
<dbReference type="Pfam" id="PF09681">
    <property type="entry name" value="Phage_rep_org_N"/>
    <property type="match status" value="1"/>
</dbReference>
<proteinExistence type="predicted"/>
<dbReference type="NCBIfam" id="TIGR01714">
    <property type="entry name" value="phage_rep_org_N"/>
    <property type="match status" value="1"/>
</dbReference>
<reference evidence="2 3" key="1">
    <citation type="submission" date="2018-03" db="EMBL/GenBank/DDBJ databases">
        <title>Genome sequence of Clostridium vincentii DSM 10228.</title>
        <authorList>
            <person name="Poehlein A."/>
            <person name="Daniel R."/>
        </authorList>
    </citation>
    <scope>NUCLEOTIDE SEQUENCE [LARGE SCALE GENOMIC DNA]</scope>
    <source>
        <strain evidence="2 3">DSM 10228</strain>
    </source>
</reference>
<dbReference type="EMBL" id="PVXQ01000043">
    <property type="protein sequence ID" value="PRR80748.1"/>
    <property type="molecule type" value="Genomic_DNA"/>
</dbReference>
<dbReference type="InterPro" id="IPR010056">
    <property type="entry name" value="Phage_rep_org__N"/>
</dbReference>
<evidence type="ECO:0000259" key="1">
    <source>
        <dbReference type="Pfam" id="PF09681"/>
    </source>
</evidence>
<protein>
    <recommendedName>
        <fullName evidence="1">Phage replisome organiser N-terminal domain-containing protein</fullName>
    </recommendedName>
</protein>
<dbReference type="RefSeq" id="WP_106060881.1">
    <property type="nucleotide sequence ID" value="NZ_PVXQ01000043.1"/>
</dbReference>
<dbReference type="Proteomes" id="UP000239471">
    <property type="component" value="Unassembled WGS sequence"/>
</dbReference>
<name>A0A2T0BA32_9CLOT</name>
<sequence>MRQRKVVKIRIDMYDDIKLKIIDTRPERDLIQHIWSRLVNLAGKVNLEGDLYMSKNMPYTIETLAIEFNRDCRQIKLALDTFIELEMVELDEINVYRVKNFAKHQNIKVQEIIKANDEEVIKNKEIVLKEDLKNEINDTEDKESENKVTQKEVEVVKIDDIGNLESNNISINKINNVIKDKTNNNLQGNISIGLETKKSMMINKKKKKEKFFDFTEEEKVEDNDIVTFKDYDKERPLGKGETVISSWTF</sequence>
<comment type="caution">
    <text evidence="2">The sequence shown here is derived from an EMBL/GenBank/DDBJ whole genome shotgun (WGS) entry which is preliminary data.</text>
</comment>